<evidence type="ECO:0000313" key="2">
    <source>
        <dbReference type="Proteomes" id="UP000054721"/>
    </source>
</evidence>
<dbReference type="AlphaFoldDB" id="A0A0V1KH51"/>
<gene>
    <name evidence="1" type="ORF">T02_4496</name>
</gene>
<sequence>MYSETSPNYIKHSNNCEMKLWVLCYLSQRF</sequence>
<evidence type="ECO:0000313" key="1">
    <source>
        <dbReference type="EMBL" id="KRZ46566.1"/>
    </source>
</evidence>
<reference evidence="1 2" key="1">
    <citation type="submission" date="2015-05" db="EMBL/GenBank/DDBJ databases">
        <title>Evolution of Trichinella species and genotypes.</title>
        <authorList>
            <person name="Korhonen P.K."/>
            <person name="Edoardo P."/>
            <person name="Giuseppe L.R."/>
            <person name="Gasser R.B."/>
        </authorList>
    </citation>
    <scope>NUCLEOTIDE SEQUENCE [LARGE SCALE GENOMIC DNA]</scope>
    <source>
        <strain evidence="1">ISS10</strain>
    </source>
</reference>
<dbReference type="EMBL" id="JYDW01002859">
    <property type="protein sequence ID" value="KRZ46566.1"/>
    <property type="molecule type" value="Genomic_DNA"/>
</dbReference>
<dbReference type="Proteomes" id="UP000054721">
    <property type="component" value="Unassembled WGS sequence"/>
</dbReference>
<protein>
    <submittedName>
        <fullName evidence="1">Uncharacterized protein</fullName>
    </submittedName>
</protein>
<name>A0A0V1KH51_9BILA</name>
<comment type="caution">
    <text evidence="1">The sequence shown here is derived from an EMBL/GenBank/DDBJ whole genome shotgun (WGS) entry which is preliminary data.</text>
</comment>
<keyword evidence="2" id="KW-1185">Reference proteome</keyword>
<organism evidence="1 2">
    <name type="scientific">Trichinella nativa</name>
    <dbReference type="NCBI Taxonomy" id="6335"/>
    <lineage>
        <taxon>Eukaryota</taxon>
        <taxon>Metazoa</taxon>
        <taxon>Ecdysozoa</taxon>
        <taxon>Nematoda</taxon>
        <taxon>Enoplea</taxon>
        <taxon>Dorylaimia</taxon>
        <taxon>Trichinellida</taxon>
        <taxon>Trichinellidae</taxon>
        <taxon>Trichinella</taxon>
    </lineage>
</organism>
<accession>A0A0V1KH51</accession>
<proteinExistence type="predicted"/>